<dbReference type="PANTHER" id="PTHR10502:SF102">
    <property type="entry name" value="ANNEXIN B11"/>
    <property type="match status" value="1"/>
</dbReference>
<dbReference type="FunFam" id="1.10.220.10:FF:000004">
    <property type="entry name" value="Annexin"/>
    <property type="match status" value="1"/>
</dbReference>
<evidence type="ECO:0000313" key="9">
    <source>
        <dbReference type="Proteomes" id="UP000094527"/>
    </source>
</evidence>
<comment type="caution">
    <text evidence="8">The sequence shown here is derived from an EMBL/GenBank/DDBJ whole genome shotgun (WGS) entry which is preliminary data.</text>
</comment>
<dbReference type="InterPro" id="IPR018502">
    <property type="entry name" value="Annexin_repeat"/>
</dbReference>
<keyword evidence="2 6" id="KW-0677">Repeat</keyword>
<organism evidence="8 9">
    <name type="scientific">Orchesella cincta</name>
    <name type="common">Springtail</name>
    <name type="synonym">Podura cincta</name>
    <dbReference type="NCBI Taxonomy" id="48709"/>
    <lineage>
        <taxon>Eukaryota</taxon>
        <taxon>Metazoa</taxon>
        <taxon>Ecdysozoa</taxon>
        <taxon>Arthropoda</taxon>
        <taxon>Hexapoda</taxon>
        <taxon>Collembola</taxon>
        <taxon>Entomobryomorpha</taxon>
        <taxon>Entomobryoidea</taxon>
        <taxon>Orchesellidae</taxon>
        <taxon>Orchesellinae</taxon>
        <taxon>Orchesella</taxon>
    </lineage>
</organism>
<accession>A0A1D2N4T3</accession>
<dbReference type="GO" id="GO:0005544">
    <property type="term" value="F:calcium-dependent phospholipid binding"/>
    <property type="evidence" value="ECO:0007669"/>
    <property type="project" value="UniProtKB-KW"/>
</dbReference>
<dbReference type="GO" id="GO:0001786">
    <property type="term" value="F:phosphatidylserine binding"/>
    <property type="evidence" value="ECO:0007669"/>
    <property type="project" value="TreeGrafter"/>
</dbReference>
<evidence type="ECO:0000256" key="1">
    <source>
        <dbReference type="ARBA" id="ARBA00007831"/>
    </source>
</evidence>
<dbReference type="STRING" id="48709.A0A1D2N4T3"/>
<dbReference type="Proteomes" id="UP000094527">
    <property type="component" value="Unassembled WGS sequence"/>
</dbReference>
<dbReference type="SMART" id="SM00335">
    <property type="entry name" value="ANX"/>
    <property type="match status" value="4"/>
</dbReference>
<dbReference type="InterPro" id="IPR037104">
    <property type="entry name" value="Annexin_sf"/>
</dbReference>
<dbReference type="Gene3D" id="1.10.220.10">
    <property type="entry name" value="Annexin"/>
    <property type="match status" value="4"/>
</dbReference>
<gene>
    <name evidence="8" type="ORF">Ocin01_06455</name>
</gene>
<dbReference type="GO" id="GO:0005737">
    <property type="term" value="C:cytoplasm"/>
    <property type="evidence" value="ECO:0007669"/>
    <property type="project" value="TreeGrafter"/>
</dbReference>
<dbReference type="InterPro" id="IPR018252">
    <property type="entry name" value="Annexin_repeat_CS"/>
</dbReference>
<evidence type="ECO:0000256" key="5">
    <source>
        <dbReference type="ARBA" id="ARBA00023302"/>
    </source>
</evidence>
<evidence type="ECO:0000256" key="3">
    <source>
        <dbReference type="ARBA" id="ARBA00022837"/>
    </source>
</evidence>
<feature type="compositionally biased region" description="Low complexity" evidence="7">
    <location>
        <begin position="1"/>
        <end position="15"/>
    </location>
</feature>
<evidence type="ECO:0000256" key="7">
    <source>
        <dbReference type="SAM" id="MobiDB-lite"/>
    </source>
</evidence>
<keyword evidence="5 6" id="KW-0111">Calcium/phospholipid-binding</keyword>
<dbReference type="PANTHER" id="PTHR10502">
    <property type="entry name" value="ANNEXIN"/>
    <property type="match status" value="1"/>
</dbReference>
<dbReference type="SUPFAM" id="SSF47874">
    <property type="entry name" value="Annexin"/>
    <property type="match status" value="1"/>
</dbReference>
<evidence type="ECO:0000256" key="4">
    <source>
        <dbReference type="ARBA" id="ARBA00023216"/>
    </source>
</evidence>
<comment type="domain">
    <text evidence="6">A pair of annexin repeats may form one binding site for calcium and phospholipid.</text>
</comment>
<dbReference type="OrthoDB" id="37886at2759"/>
<keyword evidence="9" id="KW-1185">Reference proteome</keyword>
<dbReference type="PRINTS" id="PR00196">
    <property type="entry name" value="ANNEXIN"/>
</dbReference>
<feature type="region of interest" description="Disordered" evidence="7">
    <location>
        <begin position="1"/>
        <end position="23"/>
    </location>
</feature>
<dbReference type="GO" id="GO:0005634">
    <property type="term" value="C:nucleus"/>
    <property type="evidence" value="ECO:0007669"/>
    <property type="project" value="TreeGrafter"/>
</dbReference>
<dbReference type="GO" id="GO:0005509">
    <property type="term" value="F:calcium ion binding"/>
    <property type="evidence" value="ECO:0007669"/>
    <property type="project" value="InterPro"/>
</dbReference>
<dbReference type="EMBL" id="LJIJ01000222">
    <property type="protein sequence ID" value="ODN00231.1"/>
    <property type="molecule type" value="Genomic_DNA"/>
</dbReference>
<dbReference type="PROSITE" id="PS51897">
    <property type="entry name" value="ANNEXIN_2"/>
    <property type="match status" value="4"/>
</dbReference>
<reference evidence="8 9" key="1">
    <citation type="journal article" date="2016" name="Genome Biol. Evol.">
        <title>Gene Family Evolution Reflects Adaptation to Soil Environmental Stressors in the Genome of the Collembolan Orchesella cincta.</title>
        <authorList>
            <person name="Faddeeva-Vakhrusheva A."/>
            <person name="Derks M.F."/>
            <person name="Anvar S.Y."/>
            <person name="Agamennone V."/>
            <person name="Suring W."/>
            <person name="Smit S."/>
            <person name="van Straalen N.M."/>
            <person name="Roelofs D."/>
        </authorList>
    </citation>
    <scope>NUCLEOTIDE SEQUENCE [LARGE SCALE GENOMIC DNA]</scope>
    <source>
        <tissue evidence="8">Mixed pool</tissue>
    </source>
</reference>
<name>A0A1D2N4T3_ORCCI</name>
<sequence>MLTGTSRTRTSATAGQTAYPGQSAPGYPVQAPYAAAAPVSQLGSAPPAGAYGAGMQQYQETPTILEGPFDATADAQALRKAMKGFGTDETAIINILSKRTNNQRLQIAQAFKSGFGKDIIKDLKSELGGRLEEVVLALMMPRFEFLAKKLNKAISGIGTKEKTLVDILCTATNMEIREINAAYHRLFNKSLEKDIQSDTSGHFCRLLVSVNTGARDENPAADPGMASQDAQALLQAGEKKIGTDESTFNMILARRSFPQLRLMLHEYERLSGHSLEKAIQNEFSGDIETGLLAVVKSARNRAAYFAERLHDSLAGMGTKDDDLIFIVVTRCEIDMENIKQEYNKMYHKSVAQDISGDTSGDYKKILLGLIGM</sequence>
<protein>
    <recommendedName>
        <fullName evidence="6">Annexin</fullName>
    </recommendedName>
</protein>
<comment type="similarity">
    <text evidence="1 6">Belongs to the annexin family.</text>
</comment>
<dbReference type="FunFam" id="1.10.220.10:FF:000003">
    <property type="entry name" value="Annexin"/>
    <property type="match status" value="1"/>
</dbReference>
<dbReference type="FunFam" id="1.10.220.10:FF:000001">
    <property type="entry name" value="Annexin"/>
    <property type="match status" value="1"/>
</dbReference>
<dbReference type="InterPro" id="IPR001464">
    <property type="entry name" value="Annexin"/>
</dbReference>
<dbReference type="FunFam" id="1.10.220.10:FF:000002">
    <property type="entry name" value="Annexin"/>
    <property type="match status" value="1"/>
</dbReference>
<evidence type="ECO:0000256" key="6">
    <source>
        <dbReference type="RuleBase" id="RU003540"/>
    </source>
</evidence>
<keyword evidence="4 6" id="KW-0041">Annexin</keyword>
<dbReference type="PROSITE" id="PS00223">
    <property type="entry name" value="ANNEXIN_1"/>
    <property type="match status" value="2"/>
</dbReference>
<dbReference type="GO" id="GO:0005886">
    <property type="term" value="C:plasma membrane"/>
    <property type="evidence" value="ECO:0007669"/>
    <property type="project" value="TreeGrafter"/>
</dbReference>
<evidence type="ECO:0000256" key="2">
    <source>
        <dbReference type="ARBA" id="ARBA00022737"/>
    </source>
</evidence>
<proteinExistence type="inferred from homology"/>
<dbReference type="Pfam" id="PF00191">
    <property type="entry name" value="Annexin"/>
    <property type="match status" value="4"/>
</dbReference>
<dbReference type="AlphaFoldDB" id="A0A1D2N4T3"/>
<keyword evidence="3 6" id="KW-0106">Calcium</keyword>
<evidence type="ECO:0000313" key="8">
    <source>
        <dbReference type="EMBL" id="ODN00231.1"/>
    </source>
</evidence>
<dbReference type="OMA" id="DENQGVN"/>
<dbReference type="GO" id="GO:0012506">
    <property type="term" value="C:vesicle membrane"/>
    <property type="evidence" value="ECO:0007669"/>
    <property type="project" value="TreeGrafter"/>
</dbReference>